<accession>L0EV85</accession>
<dbReference type="eggNOG" id="ENOG5032BWV">
    <property type="taxonomic scope" value="Bacteria"/>
</dbReference>
<dbReference type="EMBL" id="CP003789">
    <property type="protein sequence ID" value="AGA64765.1"/>
    <property type="molecule type" value="Genomic_DNA"/>
</dbReference>
<protein>
    <recommendedName>
        <fullName evidence="1">Peptidase S74 domain-containing protein</fullName>
    </recommendedName>
</protein>
<dbReference type="KEGG" id="lcc:B488_07730"/>
<dbReference type="PROSITE" id="PS51688">
    <property type="entry name" value="ICA"/>
    <property type="match status" value="1"/>
</dbReference>
<dbReference type="HOGENOM" id="CLU_769018_0_0_5"/>
<proteinExistence type="predicted"/>
<dbReference type="Proteomes" id="UP000010799">
    <property type="component" value="Chromosome"/>
</dbReference>
<reference evidence="2 3" key="1">
    <citation type="journal article" date="2012" name="Stand. Genomic Sci.">
        <title>Complete genome sequence of Liberibacter crescens BT-1.</title>
        <authorList>
            <person name="Leonard M.T."/>
            <person name="Fagen J.R."/>
            <person name="Davis-Richardson A.G."/>
            <person name="Davis M.J."/>
            <person name="Triplett E.W."/>
        </authorList>
    </citation>
    <scope>NUCLEOTIDE SEQUENCE [LARGE SCALE GENOMIC DNA]</scope>
    <source>
        <strain evidence="2 3">BT-1</strain>
    </source>
</reference>
<feature type="domain" description="Peptidase S74" evidence="1">
    <location>
        <begin position="284"/>
        <end position="378"/>
    </location>
</feature>
<dbReference type="STRING" id="1215343.B488_07730"/>
<sequence>MPRVKDIYSVPAGLRAYPNTIIRSDSYNSLVEDLVADNNQPRPVLAGGTGASNALQARINLGTDDASHIIKGKLPQICLPFQPVQQSGGIGQQNNKIFIGWDGSRILIQVDQKPQGDIWTSSLAPKALQTLISLASSKNRIVYTTTQGTYDTAPLSEFMRILLSTQNMQALQQLLLNSGVSLYHGNNKIINFGSDGEIHSLGHGKVWETINAVKIIANDALEKNNNFDATINSIRRLANDALEKTSDLDKKCMKKSSVKEIWRENGYINFNTFIGNVGCHYFVSDERLKNVHGVSEKNALDVFDRMELVTFNYLPESGMDTSLKYDVGFKAGNLEKIDPMMVNKVDDYLSPNPTVIIPYLAKAVQELSAEVKTLRKHLSEQEEKNSLQKE</sequence>
<evidence type="ECO:0000259" key="1">
    <source>
        <dbReference type="PROSITE" id="PS51688"/>
    </source>
</evidence>
<dbReference type="Pfam" id="PF13884">
    <property type="entry name" value="Peptidase_S74"/>
    <property type="match status" value="1"/>
</dbReference>
<dbReference type="PATRIC" id="fig|1215343.11.peg.795"/>
<keyword evidence="3" id="KW-1185">Reference proteome</keyword>
<evidence type="ECO:0000313" key="3">
    <source>
        <dbReference type="Proteomes" id="UP000010799"/>
    </source>
</evidence>
<gene>
    <name evidence="2" type="ordered locus">B488_07730</name>
</gene>
<evidence type="ECO:0000313" key="2">
    <source>
        <dbReference type="EMBL" id="AGA64765.1"/>
    </source>
</evidence>
<dbReference type="InterPro" id="IPR030392">
    <property type="entry name" value="S74_ICA"/>
</dbReference>
<dbReference type="AlphaFoldDB" id="L0EV85"/>
<organism evidence="2 3">
    <name type="scientific">Liberibacter crescens (strain BT-1)</name>
    <dbReference type="NCBI Taxonomy" id="1215343"/>
    <lineage>
        <taxon>Bacteria</taxon>
        <taxon>Pseudomonadati</taxon>
        <taxon>Pseudomonadota</taxon>
        <taxon>Alphaproteobacteria</taxon>
        <taxon>Hyphomicrobiales</taxon>
        <taxon>Rhizobiaceae</taxon>
        <taxon>Liberibacter</taxon>
    </lineage>
</organism>
<name>L0EV85_LIBCB</name>